<gene>
    <name evidence="5" type="primary">zapC</name>
    <name evidence="8" type="ORF">AJE_01239</name>
</gene>
<evidence type="ECO:0000259" key="7">
    <source>
        <dbReference type="Pfam" id="PF21083"/>
    </source>
</evidence>
<evidence type="ECO:0000256" key="4">
    <source>
        <dbReference type="ARBA" id="ARBA00023306"/>
    </source>
</evidence>
<protein>
    <recommendedName>
        <fullName evidence="5">Cell division protein ZapC</fullName>
    </recommendedName>
</protein>
<dbReference type="RefSeq" id="WP_008608396.1">
    <property type="nucleotide sequence ID" value="NZ_AHTH01000004.1"/>
</dbReference>
<keyword evidence="4 5" id="KW-0131">Cell cycle</keyword>
<evidence type="ECO:0000259" key="6">
    <source>
        <dbReference type="Pfam" id="PF07126"/>
    </source>
</evidence>
<dbReference type="AlphaFoldDB" id="H3ZAA9"/>
<comment type="subunit">
    <text evidence="5">Interacts directly with FtsZ.</text>
</comment>
<dbReference type="GO" id="GO:0043093">
    <property type="term" value="P:FtsZ-dependent cytokinesis"/>
    <property type="evidence" value="ECO:0007669"/>
    <property type="project" value="UniProtKB-UniRule"/>
</dbReference>
<dbReference type="STRING" id="1129374.AJE_01239"/>
<feature type="domain" description="Cell-division protein ZapC C-terminal" evidence="6">
    <location>
        <begin position="91"/>
        <end position="163"/>
    </location>
</feature>
<dbReference type="GO" id="GO:0000917">
    <property type="term" value="P:division septum assembly"/>
    <property type="evidence" value="ECO:0007669"/>
    <property type="project" value="UniProtKB-KW"/>
</dbReference>
<dbReference type="InterPro" id="IPR048372">
    <property type="entry name" value="ZapC_C"/>
</dbReference>
<comment type="similarity">
    <text evidence="5">Belongs to the ZapC family.</text>
</comment>
<dbReference type="Proteomes" id="UP000012046">
    <property type="component" value="Unassembled WGS sequence"/>
</dbReference>
<keyword evidence="2 5" id="KW-0132">Cell division</keyword>
<sequence length="171" mass="19539">MLTPSEQWTWYYCPQQDRLLLDIDDQLQFSSELSAANLNDKPVRQPFSLAEAEAFWRFHEALQPVIADDALRFELCLHALANRYRQLSAHKSWYFATQRAQDSGLYQLVQLQGKDTLLALVVASDLECVECLLLEDGESLAGKQLSRHTVIRVLRNRALPTEVDVGYARTA</sequence>
<keyword evidence="3 5" id="KW-0717">Septation</keyword>
<keyword evidence="9" id="KW-1185">Reference proteome</keyword>
<dbReference type="PATRIC" id="fig|1129374.4.peg.249"/>
<keyword evidence="1 5" id="KW-0963">Cytoplasm</keyword>
<dbReference type="Pfam" id="PF07126">
    <property type="entry name" value="ZapC_C"/>
    <property type="match status" value="1"/>
</dbReference>
<dbReference type="InterPro" id="IPR009809">
    <property type="entry name" value="ZapC"/>
</dbReference>
<dbReference type="HAMAP" id="MF_00906">
    <property type="entry name" value="ZapC"/>
    <property type="match status" value="1"/>
</dbReference>
<dbReference type="GO" id="GO:0005737">
    <property type="term" value="C:cytoplasm"/>
    <property type="evidence" value="ECO:0007669"/>
    <property type="project" value="UniProtKB-SubCell"/>
</dbReference>
<comment type="caution">
    <text evidence="8">The sequence shown here is derived from an EMBL/GenBank/DDBJ whole genome shotgun (WGS) entry which is preliminary data.</text>
</comment>
<comment type="function">
    <text evidence="5">Contributes to the efficiency of the cell division process by stabilizing the polymeric form of the cell division protein FtsZ. Acts by promoting interactions between FtsZ protofilaments and suppressing the GTPase activity of FtsZ.</text>
</comment>
<evidence type="ECO:0000256" key="2">
    <source>
        <dbReference type="ARBA" id="ARBA00022618"/>
    </source>
</evidence>
<evidence type="ECO:0000256" key="1">
    <source>
        <dbReference type="ARBA" id="ARBA00022490"/>
    </source>
</evidence>
<reference evidence="8 9" key="1">
    <citation type="journal article" date="2012" name="J. Bacteriol.">
        <title>Genome Sequence of Extracellular-Protease-Producing Alishewanella jeotgali Isolated from Traditional Korean Fermented Seafood.</title>
        <authorList>
            <person name="Jung J."/>
            <person name="Chun J."/>
            <person name="Park W."/>
        </authorList>
    </citation>
    <scope>NUCLEOTIDE SEQUENCE [LARGE SCALE GENOMIC DNA]</scope>
    <source>
        <strain evidence="8 9">KCTC 22429</strain>
    </source>
</reference>
<evidence type="ECO:0000313" key="8">
    <source>
        <dbReference type="EMBL" id="EHR42463.1"/>
    </source>
</evidence>
<comment type="subcellular location">
    <subcellularLocation>
        <location evidence="5">Cytoplasm</location>
    </subcellularLocation>
</comment>
<dbReference type="EMBL" id="AHTH01000004">
    <property type="protein sequence ID" value="EHR42463.1"/>
    <property type="molecule type" value="Genomic_DNA"/>
</dbReference>
<organism evidence="8 9">
    <name type="scientific">Alishewanella jeotgali KCTC 22429</name>
    <dbReference type="NCBI Taxonomy" id="1129374"/>
    <lineage>
        <taxon>Bacteria</taxon>
        <taxon>Pseudomonadati</taxon>
        <taxon>Pseudomonadota</taxon>
        <taxon>Gammaproteobacteria</taxon>
        <taxon>Alteromonadales</taxon>
        <taxon>Alteromonadaceae</taxon>
        <taxon>Alishewanella</taxon>
    </lineage>
</organism>
<evidence type="ECO:0000256" key="3">
    <source>
        <dbReference type="ARBA" id="ARBA00023210"/>
    </source>
</evidence>
<name>H3ZAA9_9ALTE</name>
<dbReference type="Pfam" id="PF21083">
    <property type="entry name" value="ZapC_N"/>
    <property type="match status" value="1"/>
</dbReference>
<dbReference type="InterPro" id="IPR048373">
    <property type="entry name" value="ZapC_N"/>
</dbReference>
<proteinExistence type="inferred from homology"/>
<accession>H3ZAA9</accession>
<evidence type="ECO:0000313" key="9">
    <source>
        <dbReference type="Proteomes" id="UP000012046"/>
    </source>
</evidence>
<feature type="domain" description="Cell-division protein ZapC N-terminal" evidence="7">
    <location>
        <begin position="1"/>
        <end position="81"/>
    </location>
</feature>
<evidence type="ECO:0000256" key="5">
    <source>
        <dbReference type="HAMAP-Rule" id="MF_00906"/>
    </source>
</evidence>